<comment type="caution">
    <text evidence="1">The sequence shown here is derived from an EMBL/GenBank/DDBJ whole genome shotgun (WGS) entry which is preliminary data.</text>
</comment>
<proteinExistence type="predicted"/>
<protein>
    <submittedName>
        <fullName evidence="1">Uncharacterized protein</fullName>
    </submittedName>
</protein>
<evidence type="ECO:0000313" key="2">
    <source>
        <dbReference type="Proteomes" id="UP000717624"/>
    </source>
</evidence>
<name>A0A939BT73_9BACL</name>
<dbReference type="Proteomes" id="UP000717624">
    <property type="component" value="Unassembled WGS sequence"/>
</dbReference>
<dbReference type="EMBL" id="JAFBEB010000010">
    <property type="protein sequence ID" value="MBM7591228.1"/>
    <property type="molecule type" value="Genomic_DNA"/>
</dbReference>
<dbReference type="RefSeq" id="WP_204518949.1">
    <property type="nucleotide sequence ID" value="NZ_BAABIN010000012.1"/>
</dbReference>
<reference evidence="1" key="1">
    <citation type="submission" date="2021-01" db="EMBL/GenBank/DDBJ databases">
        <title>Genomic Encyclopedia of Type Strains, Phase IV (KMG-IV): sequencing the most valuable type-strain genomes for metagenomic binning, comparative biology and taxonomic classification.</title>
        <authorList>
            <person name="Goeker M."/>
        </authorList>
    </citation>
    <scope>NUCLEOTIDE SEQUENCE</scope>
    <source>
        <strain evidence="1">DSM 25523</strain>
    </source>
</reference>
<sequence>MFISLEEAYKYAVILATGQEYHTQNDLILDLGTSQHYDHIKVWYEQPQLPGLPMVEPPQAAGPKEGPIPFTARLTFLEQKIQLEGAQEEYADKTYYLPAFINGVAALDAMNSDSLESLLLHYAASTGVLATNTVVVMPHAALPDLEEAVAYLGDYVDEIRKTAGVPPQRKTARAYTGWNEKG</sequence>
<dbReference type="AlphaFoldDB" id="A0A939BT73"/>
<organism evidence="1 2">
    <name type="scientific">Brevibacillus fulvus</name>
    <dbReference type="NCBI Taxonomy" id="1125967"/>
    <lineage>
        <taxon>Bacteria</taxon>
        <taxon>Bacillati</taxon>
        <taxon>Bacillota</taxon>
        <taxon>Bacilli</taxon>
        <taxon>Bacillales</taxon>
        <taxon>Paenibacillaceae</taxon>
        <taxon>Brevibacillus</taxon>
    </lineage>
</organism>
<gene>
    <name evidence="1" type="ORF">JOD01_002855</name>
</gene>
<evidence type="ECO:0000313" key="1">
    <source>
        <dbReference type="EMBL" id="MBM7591228.1"/>
    </source>
</evidence>
<accession>A0A939BT73</accession>
<keyword evidence="2" id="KW-1185">Reference proteome</keyword>